<dbReference type="Gene3D" id="3.40.50.1820">
    <property type="entry name" value="alpha/beta hydrolase"/>
    <property type="match status" value="1"/>
</dbReference>
<dbReference type="OrthoDB" id="2418081at2759"/>
<keyword evidence="4" id="KW-1185">Reference proteome</keyword>
<proteinExistence type="inferred from homology"/>
<dbReference type="InterPro" id="IPR029058">
    <property type="entry name" value="AB_hydrolase_fold"/>
</dbReference>
<dbReference type="PANTHER" id="PTHR10655:SF63">
    <property type="entry name" value="PHOSPHOLIPASE_CARBOXYLESTERASE_THIOESTERASE DOMAIN-CONTAINING PROTEIN"/>
    <property type="match status" value="1"/>
</dbReference>
<organism evidence="3 4">
    <name type="scientific">Colletotrichum abscissum</name>
    <dbReference type="NCBI Taxonomy" id="1671311"/>
    <lineage>
        <taxon>Eukaryota</taxon>
        <taxon>Fungi</taxon>
        <taxon>Dikarya</taxon>
        <taxon>Ascomycota</taxon>
        <taxon>Pezizomycotina</taxon>
        <taxon>Sordariomycetes</taxon>
        <taxon>Hypocreomycetidae</taxon>
        <taxon>Glomerellales</taxon>
        <taxon>Glomerellaceae</taxon>
        <taxon>Colletotrichum</taxon>
        <taxon>Colletotrichum acutatum species complex</taxon>
    </lineage>
</organism>
<dbReference type="EMBL" id="SDAQ01000008">
    <property type="protein sequence ID" value="KAI3557230.1"/>
    <property type="molecule type" value="Genomic_DNA"/>
</dbReference>
<dbReference type="InterPro" id="IPR003140">
    <property type="entry name" value="PLipase/COase/thioEstase"/>
</dbReference>
<evidence type="ECO:0000313" key="3">
    <source>
        <dbReference type="EMBL" id="KAI3557230.1"/>
    </source>
</evidence>
<dbReference type="SUPFAM" id="SSF53474">
    <property type="entry name" value="alpha/beta-Hydrolases"/>
    <property type="match status" value="1"/>
</dbReference>
<comment type="similarity">
    <text evidence="1">Belongs to the AB hydrolase superfamily. AB hydrolase 2 family.</text>
</comment>
<dbReference type="Pfam" id="PF02230">
    <property type="entry name" value="Abhydrolase_2"/>
    <property type="match status" value="1"/>
</dbReference>
<protein>
    <submittedName>
        <fullName evidence="3">Carboxylesterase</fullName>
    </submittedName>
</protein>
<evidence type="ECO:0000313" key="4">
    <source>
        <dbReference type="Proteomes" id="UP001056436"/>
    </source>
</evidence>
<name>A0A9P9XN82_9PEZI</name>
<dbReference type="GO" id="GO:0008474">
    <property type="term" value="F:palmitoyl-(protein) hydrolase activity"/>
    <property type="evidence" value="ECO:0007669"/>
    <property type="project" value="TreeGrafter"/>
</dbReference>
<dbReference type="PANTHER" id="PTHR10655">
    <property type="entry name" value="LYSOPHOSPHOLIPASE-RELATED"/>
    <property type="match status" value="1"/>
</dbReference>
<sequence>MESTTHIIDPRATHTHTIIFLHGRDSTCADFATELFESEASEPANQPRALPDLLPSIRWVFPGAALLPSKRFGTEMSQWFDVWSLEIPEEEAGIQQPGLRRSIEHLVALVESESALVPMDKIFLGGISQGFATSIAAFLTTPRLGGLGGLIGLCSWMPPAEVIDELAEEGSLYRRASGTDSTAKTPIFLAHAVDDEVVDINLGRQLRTTLDSFVNSCTVEWHEYQSGGHWVNEPQGVDDMVSFLRLHMHRTGLHNTHHHDQSEIVY</sequence>
<reference evidence="3" key="1">
    <citation type="submission" date="2019-01" db="EMBL/GenBank/DDBJ databases">
        <title>Colletotrichum abscissum LGMF1257.</title>
        <authorList>
            <person name="Baroncelli R."/>
        </authorList>
    </citation>
    <scope>NUCLEOTIDE SEQUENCE</scope>
    <source>
        <strain evidence="3">Ca142</strain>
    </source>
</reference>
<gene>
    <name evidence="3" type="ORF">CABS02_02334</name>
</gene>
<evidence type="ECO:0000259" key="2">
    <source>
        <dbReference type="Pfam" id="PF02230"/>
    </source>
</evidence>
<comment type="caution">
    <text evidence="3">The sequence shown here is derived from an EMBL/GenBank/DDBJ whole genome shotgun (WGS) entry which is preliminary data.</text>
</comment>
<dbReference type="AlphaFoldDB" id="A0A9P9XN82"/>
<dbReference type="GO" id="GO:0052689">
    <property type="term" value="F:carboxylic ester hydrolase activity"/>
    <property type="evidence" value="ECO:0007669"/>
    <property type="project" value="TreeGrafter"/>
</dbReference>
<accession>A0A9P9XN82</accession>
<evidence type="ECO:0000256" key="1">
    <source>
        <dbReference type="ARBA" id="ARBA00006499"/>
    </source>
</evidence>
<dbReference type="InterPro" id="IPR050565">
    <property type="entry name" value="LYPA1-2/EST-like"/>
</dbReference>
<feature type="domain" description="Phospholipase/carboxylesterase/thioesterase" evidence="2">
    <location>
        <begin position="5"/>
        <end position="247"/>
    </location>
</feature>
<dbReference type="Proteomes" id="UP001056436">
    <property type="component" value="Unassembled WGS sequence"/>
</dbReference>
<dbReference type="GO" id="GO:0005737">
    <property type="term" value="C:cytoplasm"/>
    <property type="evidence" value="ECO:0007669"/>
    <property type="project" value="TreeGrafter"/>
</dbReference>